<evidence type="ECO:0000313" key="4">
    <source>
        <dbReference type="Proteomes" id="UP000095085"/>
    </source>
</evidence>
<dbReference type="STRING" id="984485.A0A1E4RGV2"/>
<dbReference type="GeneID" id="30993813"/>
<dbReference type="EMBL" id="KV454542">
    <property type="protein sequence ID" value="ODV66441.1"/>
    <property type="molecule type" value="Genomic_DNA"/>
</dbReference>
<reference evidence="4" key="1">
    <citation type="submission" date="2016-05" db="EMBL/GenBank/DDBJ databases">
        <title>Comparative genomics of biotechnologically important yeasts.</title>
        <authorList>
            <consortium name="DOE Joint Genome Institute"/>
            <person name="Riley R."/>
            <person name="Haridas S."/>
            <person name="Wolfe K.H."/>
            <person name="Lopes M.R."/>
            <person name="Hittinger C.T."/>
            <person name="Goker M."/>
            <person name="Salamov A."/>
            <person name="Wisecaver J."/>
            <person name="Long T.M."/>
            <person name="Aerts A.L."/>
            <person name="Barry K."/>
            <person name="Choi C."/>
            <person name="Clum A."/>
            <person name="Coughlan A.Y."/>
            <person name="Deshpande S."/>
            <person name="Douglass A.P."/>
            <person name="Hanson S.J."/>
            <person name="Klenk H.-P."/>
            <person name="Labutti K."/>
            <person name="Lapidus A."/>
            <person name="Lindquist E."/>
            <person name="Lipzen A."/>
            <person name="Meier-Kolthoff J.P."/>
            <person name="Ohm R.A."/>
            <person name="Otillar R.P."/>
            <person name="Pangilinan J."/>
            <person name="Peng Y."/>
            <person name="Rokas A."/>
            <person name="Rosa C.A."/>
            <person name="Scheuner C."/>
            <person name="Sibirny A.A."/>
            <person name="Slot J.C."/>
            <person name="Stielow J.B."/>
            <person name="Sun H."/>
            <person name="Kurtzman C.P."/>
            <person name="Blackwell M."/>
            <person name="Grigoriev I.V."/>
            <person name="Jeffries T.W."/>
        </authorList>
    </citation>
    <scope>NUCLEOTIDE SEQUENCE [LARGE SCALE GENOMIC DNA]</scope>
    <source>
        <strain evidence="4">NRRL Y-1933</strain>
    </source>
</reference>
<sequence>MLGKDSMRIAAISDVQGNFEAIHQVYNESVEYIIHTGNFGFWDQETIEDYKDLNYLKQIVSFSKKLDSRLVEELNNLSTIKSNANNNDKDYEIFTNKLRNNPISDMELYLKGHKSLPCPVYTTFGPLDDPKIINKFQIGEYQIPNLYIIDHLKIHEIINPNKNQPSIKIYGISGNVKIHNLFDHGNLNYEYLSGKVGDLWITLTQISQLYMMIQEEMNAKESINIFVSYAPIIKSPILEHLAIITHANFTISQGLHFRYPVMGNGMSFVDSMGGSAGYIENYRSKFSRLRLILGELWVVVKKHILEVLEQYPKEESTNLRQTIEIGLKIFDKIPISINETNDKIIPLTFGDEEEEEEVEENYEIQKQILKKINDYYFSAYYNLWHFNLTNLIMEEEEAEEIEEEEKEKELNMMIFKLTKYGNFKLEYCKSQGFNFNFKKPSSPQSREQKPSIDAIEYSPKTGIKREVFEDNLIRSKRLLERGSRSNRARGKFKTRAKTRLQK</sequence>
<dbReference type="InterPro" id="IPR018829">
    <property type="entry name" value="DUF2433"/>
</dbReference>
<dbReference type="InterPro" id="IPR052743">
    <property type="entry name" value="Glutaminase_GtaA"/>
</dbReference>
<dbReference type="Proteomes" id="UP000095085">
    <property type="component" value="Unassembled WGS sequence"/>
</dbReference>
<proteinExistence type="predicted"/>
<feature type="compositionally biased region" description="Basic residues" evidence="1">
    <location>
        <begin position="484"/>
        <end position="502"/>
    </location>
</feature>
<name>A0A1E4RGV2_9ASCO</name>
<protein>
    <recommendedName>
        <fullName evidence="2">DUF2433 domain-containing protein</fullName>
    </recommendedName>
</protein>
<evidence type="ECO:0000259" key="2">
    <source>
        <dbReference type="Pfam" id="PF10360"/>
    </source>
</evidence>
<dbReference type="AlphaFoldDB" id="A0A1E4RGV2"/>
<dbReference type="Pfam" id="PF10360">
    <property type="entry name" value="DUF2433"/>
    <property type="match status" value="1"/>
</dbReference>
<gene>
    <name evidence="3" type="ORF">HYPBUDRAFT_12143</name>
</gene>
<organism evidence="3 4">
    <name type="scientific">Hyphopichia burtonii NRRL Y-1933</name>
    <dbReference type="NCBI Taxonomy" id="984485"/>
    <lineage>
        <taxon>Eukaryota</taxon>
        <taxon>Fungi</taxon>
        <taxon>Dikarya</taxon>
        <taxon>Ascomycota</taxon>
        <taxon>Saccharomycotina</taxon>
        <taxon>Pichiomycetes</taxon>
        <taxon>Debaryomycetaceae</taxon>
        <taxon>Hyphopichia</taxon>
    </lineage>
</organism>
<keyword evidence="4" id="KW-1185">Reference proteome</keyword>
<evidence type="ECO:0000313" key="3">
    <source>
        <dbReference type="EMBL" id="ODV66441.1"/>
    </source>
</evidence>
<dbReference type="OrthoDB" id="3918848at2759"/>
<dbReference type="InterPro" id="IPR029052">
    <property type="entry name" value="Metallo-depent_PP-like"/>
</dbReference>
<dbReference type="SUPFAM" id="SSF56300">
    <property type="entry name" value="Metallo-dependent phosphatases"/>
    <property type="match status" value="1"/>
</dbReference>
<dbReference type="RefSeq" id="XP_020075508.1">
    <property type="nucleotide sequence ID" value="XM_020219263.1"/>
</dbReference>
<dbReference type="Gene3D" id="3.60.21.10">
    <property type="match status" value="1"/>
</dbReference>
<dbReference type="PANTHER" id="PTHR31987">
    <property type="entry name" value="GLUTAMINASE A-RELATED"/>
    <property type="match status" value="1"/>
</dbReference>
<feature type="region of interest" description="Disordered" evidence="1">
    <location>
        <begin position="480"/>
        <end position="502"/>
    </location>
</feature>
<dbReference type="PANTHER" id="PTHR31987:SF11">
    <property type="entry name" value="DUF2433 DOMAIN-CONTAINING PROTEIN"/>
    <property type="match status" value="1"/>
</dbReference>
<evidence type="ECO:0000256" key="1">
    <source>
        <dbReference type="SAM" id="MobiDB-lite"/>
    </source>
</evidence>
<feature type="domain" description="DUF2433" evidence="2">
    <location>
        <begin position="278"/>
        <end position="395"/>
    </location>
</feature>
<accession>A0A1E4RGV2</accession>